<evidence type="ECO:0000256" key="1">
    <source>
        <dbReference type="PROSITE-ProRule" id="PRU00042"/>
    </source>
</evidence>
<feature type="non-terminal residue" evidence="3">
    <location>
        <position position="1"/>
    </location>
</feature>
<reference evidence="3" key="1">
    <citation type="submission" date="2014-12" db="EMBL/GenBank/DDBJ databases">
        <title>Insight into the proteome of Arion vulgaris.</title>
        <authorList>
            <person name="Aradska J."/>
            <person name="Bulat T."/>
            <person name="Smidak R."/>
            <person name="Sarate P."/>
            <person name="Gangsoo J."/>
            <person name="Sialana F."/>
            <person name="Bilban M."/>
            <person name="Lubec G."/>
        </authorList>
    </citation>
    <scope>NUCLEOTIDE SEQUENCE</scope>
    <source>
        <tissue evidence="3">Skin</tissue>
    </source>
</reference>
<dbReference type="AlphaFoldDB" id="A0A0B6Z3S9"/>
<dbReference type="SUPFAM" id="SSF57667">
    <property type="entry name" value="beta-beta-alpha zinc fingers"/>
    <property type="match status" value="1"/>
</dbReference>
<keyword evidence="1" id="KW-0863">Zinc-finger</keyword>
<dbReference type="EMBL" id="HACG01016424">
    <property type="protein sequence ID" value="CEK63289.1"/>
    <property type="molecule type" value="Transcribed_RNA"/>
</dbReference>
<accession>A0A0B6Z3S9</accession>
<dbReference type="InterPro" id="IPR013087">
    <property type="entry name" value="Znf_C2H2_type"/>
</dbReference>
<keyword evidence="1" id="KW-0479">Metal-binding</keyword>
<evidence type="ECO:0000259" key="2">
    <source>
        <dbReference type="PROSITE" id="PS50157"/>
    </source>
</evidence>
<keyword evidence="1" id="KW-0862">Zinc</keyword>
<feature type="non-terminal residue" evidence="3">
    <location>
        <position position="93"/>
    </location>
</feature>
<organism evidence="3">
    <name type="scientific">Arion vulgaris</name>
    <dbReference type="NCBI Taxonomy" id="1028688"/>
    <lineage>
        <taxon>Eukaryota</taxon>
        <taxon>Metazoa</taxon>
        <taxon>Spiralia</taxon>
        <taxon>Lophotrochozoa</taxon>
        <taxon>Mollusca</taxon>
        <taxon>Gastropoda</taxon>
        <taxon>Heterobranchia</taxon>
        <taxon>Euthyneura</taxon>
        <taxon>Panpulmonata</taxon>
        <taxon>Eupulmonata</taxon>
        <taxon>Stylommatophora</taxon>
        <taxon>Helicina</taxon>
        <taxon>Arionoidea</taxon>
        <taxon>Arionidae</taxon>
        <taxon>Arion</taxon>
    </lineage>
</organism>
<gene>
    <name evidence="3" type="primary">ORF47794</name>
</gene>
<feature type="domain" description="C2H2-type" evidence="2">
    <location>
        <begin position="64"/>
        <end position="91"/>
    </location>
</feature>
<dbReference type="PROSITE" id="PS00028">
    <property type="entry name" value="ZINC_FINGER_C2H2_1"/>
    <property type="match status" value="1"/>
</dbReference>
<dbReference type="InterPro" id="IPR036236">
    <property type="entry name" value="Znf_C2H2_sf"/>
</dbReference>
<evidence type="ECO:0000313" key="3">
    <source>
        <dbReference type="EMBL" id="CEK63289.1"/>
    </source>
</evidence>
<protein>
    <recommendedName>
        <fullName evidence="2">C2H2-type domain-containing protein</fullName>
    </recommendedName>
</protein>
<name>A0A0B6Z3S9_9EUPU</name>
<sequence length="93" mass="10753">GKRRNNYEDTGTSSSSYHWKKKSTSIYINKTLKKYKKRQCSEKVLQSMKSMYRRQGKVSGGNEWTCTHCELTFDNSSLLNLHTLTHAAEDLGM</sequence>
<dbReference type="GO" id="GO:0008270">
    <property type="term" value="F:zinc ion binding"/>
    <property type="evidence" value="ECO:0007669"/>
    <property type="project" value="UniProtKB-KW"/>
</dbReference>
<proteinExistence type="predicted"/>
<dbReference type="Gene3D" id="3.30.160.60">
    <property type="entry name" value="Classic Zinc Finger"/>
    <property type="match status" value="1"/>
</dbReference>
<dbReference type="PROSITE" id="PS50157">
    <property type="entry name" value="ZINC_FINGER_C2H2_2"/>
    <property type="match status" value="1"/>
</dbReference>